<dbReference type="RefSeq" id="WP_004159299.1">
    <property type="nucleotide sequence ID" value="NZ_BAYW01000011.1"/>
</dbReference>
<keyword evidence="5 7" id="KW-0975">Bacterial flagellum</keyword>
<keyword evidence="3 7" id="KW-1133">Transmembrane helix</keyword>
<keyword evidence="4 7" id="KW-0472">Membrane</keyword>
<comment type="caution">
    <text evidence="8">The sequence shown here is derived from an EMBL/GenBank/DDBJ whole genome shotgun (WGS) entry which is preliminary data.</text>
</comment>
<name>A0A831A6P1_ERWAM</name>
<feature type="transmembrane region" description="Helical" evidence="7">
    <location>
        <begin position="22"/>
        <end position="44"/>
    </location>
</feature>
<protein>
    <recommendedName>
        <fullName evidence="7">Flagellar protein</fullName>
    </recommendedName>
</protein>
<proteinExistence type="inferred from homology"/>
<keyword evidence="1 7" id="KW-1003">Cell membrane</keyword>
<evidence type="ECO:0000256" key="5">
    <source>
        <dbReference type="ARBA" id="ARBA00023143"/>
    </source>
</evidence>
<keyword evidence="8" id="KW-0969">Cilium</keyword>
<dbReference type="AlphaFoldDB" id="A0A831A6P1"/>
<dbReference type="Pfam" id="PF04347">
    <property type="entry name" value="FliO"/>
    <property type="match status" value="1"/>
</dbReference>
<dbReference type="GO" id="GO:0009425">
    <property type="term" value="C:bacterial-type flagellum basal body"/>
    <property type="evidence" value="ECO:0007669"/>
    <property type="project" value="UniProtKB-SubCell"/>
</dbReference>
<evidence type="ECO:0000313" key="8">
    <source>
        <dbReference type="EMBL" id="CCO94696.1"/>
    </source>
</evidence>
<keyword evidence="8" id="KW-0282">Flagellum</keyword>
<dbReference type="GO" id="GO:0005886">
    <property type="term" value="C:plasma membrane"/>
    <property type="evidence" value="ECO:0007669"/>
    <property type="project" value="UniProtKB-SubCell"/>
</dbReference>
<dbReference type="EMBL" id="CAPB01000033">
    <property type="protein sequence ID" value="CCO94696.1"/>
    <property type="molecule type" value="Genomic_DNA"/>
</dbReference>
<sequence>MKTSSSIIHSVPTGGPPASDSVLLTVSGALALIVLFMVALAWLARRSGITRRFNDGNSLITVVATKSLGTRERVVVIDVEDRRLVLGVTATQIACLDRMEKPADAEPEMQARPVADFPALLSKLRHKYGKGGDR</sequence>
<evidence type="ECO:0000256" key="7">
    <source>
        <dbReference type="RuleBase" id="RU362064"/>
    </source>
</evidence>
<dbReference type="NCBIfam" id="TIGR03500">
    <property type="entry name" value="FliO_TIGR"/>
    <property type="match status" value="1"/>
</dbReference>
<comment type="similarity">
    <text evidence="6 7">Belongs to the FliO/MopB family.</text>
</comment>
<evidence type="ECO:0000313" key="9">
    <source>
        <dbReference type="Proteomes" id="UP000013111"/>
    </source>
</evidence>
<dbReference type="PANTHER" id="PTHR38766">
    <property type="entry name" value="FLAGELLAR PROTEIN FLIO"/>
    <property type="match status" value="1"/>
</dbReference>
<dbReference type="InterPro" id="IPR022781">
    <property type="entry name" value="Flagellar_biosynth_FliO"/>
</dbReference>
<evidence type="ECO:0000256" key="1">
    <source>
        <dbReference type="ARBA" id="ARBA00022475"/>
    </source>
</evidence>
<evidence type="ECO:0000256" key="6">
    <source>
        <dbReference type="ARBA" id="ARBA00037937"/>
    </source>
</evidence>
<organism evidence="8 9">
    <name type="scientific">Erwinia amylovora NBRC 12687 = CFBP 1232</name>
    <dbReference type="NCBI Taxonomy" id="1219359"/>
    <lineage>
        <taxon>Bacteria</taxon>
        <taxon>Pseudomonadati</taxon>
        <taxon>Pseudomonadota</taxon>
        <taxon>Gammaproteobacteria</taxon>
        <taxon>Enterobacterales</taxon>
        <taxon>Erwiniaceae</taxon>
        <taxon>Erwinia</taxon>
    </lineage>
</organism>
<comment type="subcellular location">
    <subcellularLocation>
        <location evidence="7">Cell membrane</location>
    </subcellularLocation>
    <subcellularLocation>
        <location evidence="7">Bacterial flagellum basal body</location>
    </subcellularLocation>
</comment>
<keyword evidence="2 7" id="KW-0812">Transmembrane</keyword>
<dbReference type="GeneID" id="97606864"/>
<dbReference type="GO" id="GO:0044781">
    <property type="term" value="P:bacterial-type flagellum organization"/>
    <property type="evidence" value="ECO:0007669"/>
    <property type="project" value="UniProtKB-UniRule"/>
</dbReference>
<accession>A0A831A6P1</accession>
<evidence type="ECO:0000256" key="4">
    <source>
        <dbReference type="ARBA" id="ARBA00023136"/>
    </source>
</evidence>
<evidence type="ECO:0000256" key="3">
    <source>
        <dbReference type="ARBA" id="ARBA00022989"/>
    </source>
</evidence>
<dbReference type="InterPro" id="IPR052205">
    <property type="entry name" value="FliO/MopB"/>
</dbReference>
<reference evidence="8 9" key="1">
    <citation type="submission" date="2012-11" db="EMBL/GenBank/DDBJ databases">
        <authorList>
            <person name="Linke B."/>
        </authorList>
    </citation>
    <scope>NUCLEOTIDE SEQUENCE [LARGE SCALE GENOMIC DNA]</scope>
    <source>
        <strain evidence="9">CFBP 1232</strain>
    </source>
</reference>
<reference evidence="8 9" key="2">
    <citation type="submission" date="2013-04" db="EMBL/GenBank/DDBJ databases">
        <title>Comparative genomics of 12 strains of Erwinia amylovora identifies a pan-genome with a large conserved core and provides insights into host specificity.</title>
        <authorList>
            <person name="Mann R.A."/>
            <person name="Smits T.H.M."/>
            <person name="Buehlmann A."/>
            <person name="Blom J."/>
            <person name="Goesmann A."/>
            <person name="Frey J.E."/>
            <person name="Plummer K.M."/>
            <person name="Beer S.V."/>
            <person name="Luck J."/>
            <person name="Duffy B."/>
            <person name="Rodoni B."/>
        </authorList>
    </citation>
    <scope>NUCLEOTIDE SEQUENCE [LARGE SCALE GENOMIC DNA]</scope>
    <source>
        <strain evidence="9">CFBP 1232</strain>
    </source>
</reference>
<keyword evidence="8" id="KW-0966">Cell projection</keyword>
<dbReference type="Proteomes" id="UP000013111">
    <property type="component" value="Unassembled WGS sequence"/>
</dbReference>
<dbReference type="PANTHER" id="PTHR38766:SF1">
    <property type="entry name" value="FLAGELLAR PROTEIN FLIO"/>
    <property type="match status" value="1"/>
</dbReference>
<evidence type="ECO:0000256" key="2">
    <source>
        <dbReference type="ARBA" id="ARBA00022692"/>
    </source>
</evidence>
<gene>
    <name evidence="8" type="primary">flio3</name>
    <name evidence="8" type="ORF">BN437_2786</name>
</gene>